<dbReference type="InterPro" id="IPR036890">
    <property type="entry name" value="HATPase_C_sf"/>
</dbReference>
<dbReference type="SUPFAM" id="SSF55874">
    <property type="entry name" value="ATPase domain of HSP90 chaperone/DNA topoisomerase II/histidine kinase"/>
    <property type="match status" value="1"/>
</dbReference>
<feature type="transmembrane region" description="Helical" evidence="1">
    <location>
        <begin position="87"/>
        <end position="105"/>
    </location>
</feature>
<keyword evidence="3" id="KW-0808">Transferase</keyword>
<dbReference type="Pfam" id="PF06580">
    <property type="entry name" value="His_kinase"/>
    <property type="match status" value="1"/>
</dbReference>
<dbReference type="PANTHER" id="PTHR34220">
    <property type="entry name" value="SENSOR HISTIDINE KINASE YPDA"/>
    <property type="match status" value="1"/>
</dbReference>
<comment type="caution">
    <text evidence="3">The sequence shown here is derived from an EMBL/GenBank/DDBJ whole genome shotgun (WGS) entry which is preliminary data.</text>
</comment>
<dbReference type="GO" id="GO:0016020">
    <property type="term" value="C:membrane"/>
    <property type="evidence" value="ECO:0007669"/>
    <property type="project" value="InterPro"/>
</dbReference>
<protein>
    <submittedName>
        <fullName evidence="3">Sensor histidine kinase</fullName>
    </submittedName>
</protein>
<evidence type="ECO:0000256" key="1">
    <source>
        <dbReference type="SAM" id="Phobius"/>
    </source>
</evidence>
<dbReference type="Proteomes" id="UP000241193">
    <property type="component" value="Unassembled WGS sequence"/>
</dbReference>
<dbReference type="AlphaFoldDB" id="A0A2T4IHE8"/>
<dbReference type="PANTHER" id="PTHR34220:SF7">
    <property type="entry name" value="SENSOR HISTIDINE KINASE YPDA"/>
    <property type="match status" value="1"/>
</dbReference>
<organism evidence="3 4">
    <name type="scientific">Pseudothauera lacus</name>
    <dbReference type="NCBI Taxonomy" id="2136175"/>
    <lineage>
        <taxon>Bacteria</taxon>
        <taxon>Pseudomonadati</taxon>
        <taxon>Pseudomonadota</taxon>
        <taxon>Betaproteobacteria</taxon>
        <taxon>Rhodocyclales</taxon>
        <taxon>Zoogloeaceae</taxon>
        <taxon>Pseudothauera</taxon>
    </lineage>
</organism>
<sequence>MSSIKQKPSSPAAGGVLPDFRNLGVLLRLLLLINLLAVGTVLITGEALTDFLSDFIAFAGRLELPLLYAAALLYIGHPLLVRLPVRWAVVAVLALAAAVAVVAWMLAGELVGGGEGVLRWVLWAVAAAALGLGYFDYRNRLLSPALTEARLMALTARIRPHFLFNSLNGVLGVIRSDPRRAERALEELAELFRVQMRENRELVRLDDELRLCEHYLDLERLRLGERLQVHWQTEHCPRDALVPPLLLQPLLENAVYHGIEPAAAGGEIRVQIYRRGKELRIEVDNPVAEQADHHEGNRMALENIRERLMLFFDLEAGLDTEARHGRYRVRIRMPCRRPS</sequence>
<feature type="transmembrane region" description="Helical" evidence="1">
    <location>
        <begin position="55"/>
        <end position="75"/>
    </location>
</feature>
<reference evidence="3 4" key="2">
    <citation type="submission" date="2018-04" db="EMBL/GenBank/DDBJ databases">
        <title>Thauera lacus sp. nov., isolated from an saline lake in Inner Mongolia, China.</title>
        <authorList>
            <person name="Liang Q.-Y."/>
        </authorList>
    </citation>
    <scope>NUCLEOTIDE SEQUENCE [LARGE SCALE GENOMIC DNA]</scope>
    <source>
        <strain evidence="3 4">D20</strain>
    </source>
</reference>
<proteinExistence type="predicted"/>
<feature type="domain" description="Signal transduction histidine kinase internal region" evidence="2">
    <location>
        <begin position="149"/>
        <end position="227"/>
    </location>
</feature>
<dbReference type="Gene3D" id="3.30.565.10">
    <property type="entry name" value="Histidine kinase-like ATPase, C-terminal domain"/>
    <property type="match status" value="1"/>
</dbReference>
<evidence type="ECO:0000313" key="3">
    <source>
        <dbReference type="EMBL" id="PTD97195.1"/>
    </source>
</evidence>
<feature type="transmembrane region" description="Helical" evidence="1">
    <location>
        <begin position="25"/>
        <end position="43"/>
    </location>
</feature>
<evidence type="ECO:0000259" key="2">
    <source>
        <dbReference type="Pfam" id="PF06580"/>
    </source>
</evidence>
<keyword evidence="3" id="KW-0418">Kinase</keyword>
<name>A0A2T4IHE8_9RHOO</name>
<dbReference type="EMBL" id="PZKC01000003">
    <property type="protein sequence ID" value="PTD97195.1"/>
    <property type="molecule type" value="Genomic_DNA"/>
</dbReference>
<keyword evidence="1" id="KW-0472">Membrane</keyword>
<dbReference type="InterPro" id="IPR050640">
    <property type="entry name" value="Bact_2-comp_sensor_kinase"/>
</dbReference>
<dbReference type="InterPro" id="IPR010559">
    <property type="entry name" value="Sig_transdc_His_kin_internal"/>
</dbReference>
<keyword evidence="1" id="KW-0812">Transmembrane</keyword>
<accession>A0A2T4IHE8</accession>
<gene>
    <name evidence="3" type="ORF">C8261_04015</name>
</gene>
<evidence type="ECO:0000313" key="4">
    <source>
        <dbReference type="Proteomes" id="UP000241193"/>
    </source>
</evidence>
<dbReference type="OrthoDB" id="2514702at2"/>
<feature type="transmembrane region" description="Helical" evidence="1">
    <location>
        <begin position="117"/>
        <end position="135"/>
    </location>
</feature>
<dbReference type="GO" id="GO:0000155">
    <property type="term" value="F:phosphorelay sensor kinase activity"/>
    <property type="evidence" value="ECO:0007669"/>
    <property type="project" value="InterPro"/>
</dbReference>
<keyword evidence="4" id="KW-1185">Reference proteome</keyword>
<reference evidence="3 4" key="1">
    <citation type="submission" date="2018-03" db="EMBL/GenBank/DDBJ databases">
        <authorList>
            <person name="Keele B.F."/>
        </authorList>
    </citation>
    <scope>NUCLEOTIDE SEQUENCE [LARGE SCALE GENOMIC DNA]</scope>
    <source>
        <strain evidence="3 4">D20</strain>
    </source>
</reference>
<keyword evidence="1" id="KW-1133">Transmembrane helix</keyword>